<dbReference type="Proteomes" id="UP001172680">
    <property type="component" value="Unassembled WGS sequence"/>
</dbReference>
<accession>A0ACC2ZLG4</accession>
<evidence type="ECO:0000313" key="1">
    <source>
        <dbReference type="EMBL" id="KAJ9648396.1"/>
    </source>
</evidence>
<evidence type="ECO:0000313" key="2">
    <source>
        <dbReference type="Proteomes" id="UP001172680"/>
    </source>
</evidence>
<gene>
    <name evidence="1" type="primary">TEL2</name>
    <name evidence="1" type="ORF">H2199_001250</name>
</gene>
<proteinExistence type="predicted"/>
<comment type="caution">
    <text evidence="1">The sequence shown here is derived from an EMBL/GenBank/DDBJ whole genome shotgun (WGS) entry which is preliminary data.</text>
</comment>
<organism evidence="1 2">
    <name type="scientific">Coniosporium tulheliwenetii</name>
    <dbReference type="NCBI Taxonomy" id="3383036"/>
    <lineage>
        <taxon>Eukaryota</taxon>
        <taxon>Fungi</taxon>
        <taxon>Dikarya</taxon>
        <taxon>Ascomycota</taxon>
        <taxon>Pezizomycotina</taxon>
        <taxon>Dothideomycetes</taxon>
        <taxon>Dothideomycetes incertae sedis</taxon>
        <taxon>Coniosporium</taxon>
    </lineage>
</organism>
<sequence length="957" mass="106298">MKRPVRQQPLVSAIEDDRTPAVYSLKDALQVLQNQPDIASLRHVLQYLNSEADHASIDLPNPEAAKIVNTLVSVILPDFWGTIRSSQSDASERRLLTACLTSIPGIGSILARLKLLAAELQEKKGNAQNLAELLEILDVLLQRDDFVQKIWTDINSLEAHAVRRTILWKDFVSQVASGRIVSTAAQAENALRAAGDAGPELWLADGSKYARWLGRNVAAMAKTIAEKDDRAATAAAQLLEKSFSLGYTPLIIEEIHVNLLFTRPSLLRDLRNVIEKLRTSDQQRFLQATLSMLDSKFLQTDRGDEDESPTQPSKAIGGSAALLRDFASDNGRLQDALVEWLTDDRSGGSTKLRRAALAALQTDEDRMQRVMERNMQQFGDPLFIKHTPIVQQEAIAQTLLMACGYVHRALPMFVFTLARSSVHMNGVSNRLASSSPRTRWLGMVVGMSVSALVDKPGNQMKFDLEELETVEARWYQDLVHVNDQIGSIDDLVLDVKRTEVASISAPEQALQSSSRKSIGKGALKKQTASVPRHSHAKSSHNDAIPAGLRIVELSDDSEEDDLVPYAKPDSDPEDDDPDPTLVQRNRPTAPVYIRDLIAGLKDTENYDRHSLALSTASSLIRRKANFGTEVTDHIEELATTLVGLNDTFELDGFQEMRQEAMIAVLLAQPAKMGPWFARTFFEGDYSMAQRVSILTTLGLSARELAGFKGEDVRPSNTKAEPSFPSKRLPEKLHKIYASESITVDAQAKRLAHTMIEPMALTAADKLSGPNALKVRTFSSRMEVEKRRTKAIPNELAKLVAQHFFFPLTGRWWTRVQAYGNDNLYFSPILLPAFLKTLALLLHASGPSTLSLPQMTSEFWDLLLSVRSNALNDPAILEAVLFALLTLLDVNEDQRRLAQEHAKELIETQEWVKLVFERVSGGDEESERVRMLAAGVLVRCGEIVEKFQRLLMGDLVGF</sequence>
<name>A0ACC2ZLG4_9PEZI</name>
<dbReference type="EMBL" id="JAPDRP010000003">
    <property type="protein sequence ID" value="KAJ9648396.1"/>
    <property type="molecule type" value="Genomic_DNA"/>
</dbReference>
<keyword evidence="2" id="KW-1185">Reference proteome</keyword>
<reference evidence="1" key="1">
    <citation type="submission" date="2022-10" db="EMBL/GenBank/DDBJ databases">
        <title>Culturing micro-colonial fungi from biological soil crusts in the Mojave desert and describing Neophaeococcomyces mojavensis, and introducing the new genera and species Taxawa tesnikishii.</title>
        <authorList>
            <person name="Kurbessoian T."/>
            <person name="Stajich J.E."/>
        </authorList>
    </citation>
    <scope>NUCLEOTIDE SEQUENCE</scope>
    <source>
        <strain evidence="1">JES_115</strain>
    </source>
</reference>
<protein>
    <submittedName>
        <fullName evidence="1">Telomere binding protein</fullName>
    </submittedName>
</protein>